<dbReference type="GO" id="GO:0016788">
    <property type="term" value="F:hydrolase activity, acting on ester bonds"/>
    <property type="evidence" value="ECO:0007669"/>
    <property type="project" value="UniProtKB-ARBA"/>
</dbReference>
<dbReference type="Pfam" id="PF03629">
    <property type="entry name" value="SASA"/>
    <property type="match status" value="1"/>
</dbReference>
<keyword evidence="2" id="KW-0732">Signal</keyword>
<gene>
    <name evidence="4" type="ORF">CLV60_12363</name>
</gene>
<accession>A0A2P8FGH9</accession>
<protein>
    <recommendedName>
        <fullName evidence="3">Sialate O-acetylesterase domain-containing protein</fullName>
    </recommendedName>
</protein>
<keyword evidence="1" id="KW-0378">Hydrolase</keyword>
<dbReference type="InterPro" id="IPR005181">
    <property type="entry name" value="SASA"/>
</dbReference>
<sequence length="473" mass="52468">MKCYSVLLLLLGICFSSYDPAQAKVYPKGSQTSKAAPAAKKKAAPLIKRAIIVAGQSNTCSGAGDVILPPDFAQRRMSQLGRSNENFNEIPLTFYGVHHITTYTDRASFASMFCYYYYDLLKTQNPGADIQLLLIPAGAGGSGWSDSQYPYNSWRTDTNYFRDVVTRIKWAKNAGYQIDGFLWHQGEADAAAGTHYYQQILCNFIQSMREHVGNPALPFVLGQMMPAWVAEDPARAGYQSVINGIPNLVPYTYTVPANNLSSNYGDLIHFSAAAQYELGKRYYDGFLSALNNSSPSGYMVPPSGQSLLLNHNVAGGLFNNVLDAIGQNDDNPSHNVHSRLGEIWKFKNSDGYYHFKLVVVAGGSLTNTYFEWKQRYSPFAMSDAFVEERADKKILGNTLGIDTTINSQGFASLVYYSTRSGGPTTTLFHGDIRYRNASWWLSVGAIQHFQSHLPIKDDGQNSVTHIRLYAIKE</sequence>
<keyword evidence="5" id="KW-1185">Reference proteome</keyword>
<reference evidence="4 5" key="1">
    <citation type="submission" date="2018-03" db="EMBL/GenBank/DDBJ databases">
        <title>Genomic Encyclopedia of Archaeal and Bacterial Type Strains, Phase II (KMG-II): from individual species to whole genera.</title>
        <authorList>
            <person name="Goeker M."/>
        </authorList>
    </citation>
    <scope>NUCLEOTIDE SEQUENCE [LARGE SCALE GENOMIC DNA]</scope>
    <source>
        <strain evidence="4 5">DSM 29057</strain>
    </source>
</reference>
<feature type="chain" id="PRO_5015105856" description="Sialate O-acetylesterase domain-containing protein" evidence="2">
    <location>
        <begin position="24"/>
        <end position="473"/>
    </location>
</feature>
<dbReference type="RefSeq" id="WP_106599368.1">
    <property type="nucleotide sequence ID" value="NZ_PYAS01000023.1"/>
</dbReference>
<dbReference type="Proteomes" id="UP000241964">
    <property type="component" value="Unassembled WGS sequence"/>
</dbReference>
<name>A0A2P8FGH9_9BACT</name>
<dbReference type="InterPro" id="IPR036514">
    <property type="entry name" value="SGNH_hydro_sf"/>
</dbReference>
<dbReference type="PANTHER" id="PTHR31988">
    <property type="entry name" value="ESTERASE, PUTATIVE (DUF303)-RELATED"/>
    <property type="match status" value="1"/>
</dbReference>
<dbReference type="AlphaFoldDB" id="A0A2P8FGH9"/>
<evidence type="ECO:0000256" key="1">
    <source>
        <dbReference type="ARBA" id="ARBA00022801"/>
    </source>
</evidence>
<dbReference type="PANTHER" id="PTHR31988:SF19">
    <property type="entry name" value="9-O-ACETYL-N-ACETYLNEURAMINIC ACID DEACETYLASE-RELATED"/>
    <property type="match status" value="1"/>
</dbReference>
<comment type="caution">
    <text evidence="4">The sequence shown here is derived from an EMBL/GenBank/DDBJ whole genome shotgun (WGS) entry which is preliminary data.</text>
</comment>
<dbReference type="InterPro" id="IPR052940">
    <property type="entry name" value="Carb_Esterase_6"/>
</dbReference>
<evidence type="ECO:0000256" key="2">
    <source>
        <dbReference type="SAM" id="SignalP"/>
    </source>
</evidence>
<dbReference type="OrthoDB" id="9803578at2"/>
<proteinExistence type="predicted"/>
<feature type="domain" description="Sialate O-acetylesterase" evidence="3">
    <location>
        <begin position="51"/>
        <end position="286"/>
    </location>
</feature>
<evidence type="ECO:0000259" key="3">
    <source>
        <dbReference type="Pfam" id="PF03629"/>
    </source>
</evidence>
<dbReference type="SUPFAM" id="SSF52266">
    <property type="entry name" value="SGNH hydrolase"/>
    <property type="match status" value="1"/>
</dbReference>
<organism evidence="4 5">
    <name type="scientific">Dyadobacter jiangsuensis</name>
    <dbReference type="NCBI Taxonomy" id="1591085"/>
    <lineage>
        <taxon>Bacteria</taxon>
        <taxon>Pseudomonadati</taxon>
        <taxon>Bacteroidota</taxon>
        <taxon>Cytophagia</taxon>
        <taxon>Cytophagales</taxon>
        <taxon>Spirosomataceae</taxon>
        <taxon>Dyadobacter</taxon>
    </lineage>
</organism>
<evidence type="ECO:0000313" key="5">
    <source>
        <dbReference type="Proteomes" id="UP000241964"/>
    </source>
</evidence>
<dbReference type="EMBL" id="PYAS01000023">
    <property type="protein sequence ID" value="PSL20819.1"/>
    <property type="molecule type" value="Genomic_DNA"/>
</dbReference>
<evidence type="ECO:0000313" key="4">
    <source>
        <dbReference type="EMBL" id="PSL20819.1"/>
    </source>
</evidence>
<dbReference type="Gene3D" id="3.40.50.1110">
    <property type="entry name" value="SGNH hydrolase"/>
    <property type="match status" value="1"/>
</dbReference>
<feature type="signal peptide" evidence="2">
    <location>
        <begin position="1"/>
        <end position="23"/>
    </location>
</feature>